<dbReference type="InterPro" id="IPR038071">
    <property type="entry name" value="UROD/MetE-like_sf"/>
</dbReference>
<dbReference type="Gene3D" id="3.20.20.210">
    <property type="match status" value="1"/>
</dbReference>
<evidence type="ECO:0000259" key="1">
    <source>
        <dbReference type="Pfam" id="PF08267"/>
    </source>
</evidence>
<sequence>MYVKKALVGSFPKNPKLGKAISWYNTGKIDKEKLEKYLKENIQNLFQLAKDIGLDYVTNGLFRWDDIVDVTFGYTKGIEKGALQRFFDNNFYYRQPVIREKIEGKKAENNEYIKDLEFSRKIKEEIGLNSKLKAVILGPLTFYSLSSNEYYKNPIELMMDYASVVNSLLDDISNIADVIEIHEPSIFSKNIKNEILEKLPEVYKNMLSNTKLEKHLITYFEINNAKRLDILFSLPIDYYGIDIIENIKKLARIYSHFSSRKVYLGLLNARNTKMEKLSTIIRVLNSVKQKGAQDVIVGNNTLFDFIPEVVVIKKLKLLKKLEKVDSNE</sequence>
<dbReference type="NCBIfam" id="NF006348">
    <property type="entry name" value="PRK08575.1-1"/>
    <property type="match status" value="1"/>
</dbReference>
<dbReference type="PANTHER" id="PTHR30519">
    <property type="entry name" value="5-METHYLTETRAHYDROPTEROYLTRIGLUTAMATE--HOMOCYSTEINE METHYLTRANSFERASE"/>
    <property type="match status" value="1"/>
</dbReference>
<proteinExistence type="predicted"/>
<dbReference type="InterPro" id="IPR013215">
    <property type="entry name" value="Cbl-indep_Met_Synth_N"/>
</dbReference>
<dbReference type="GeneID" id="89337704"/>
<dbReference type="Proteomes" id="UP001432202">
    <property type="component" value="Chromosome"/>
</dbReference>
<evidence type="ECO:0000313" key="2">
    <source>
        <dbReference type="EMBL" id="WWQ60341.1"/>
    </source>
</evidence>
<organism evidence="2 3">
    <name type="scientific">Sulfolobus tengchongensis</name>
    <dbReference type="NCBI Taxonomy" id="207809"/>
    <lineage>
        <taxon>Archaea</taxon>
        <taxon>Thermoproteota</taxon>
        <taxon>Thermoprotei</taxon>
        <taxon>Sulfolobales</taxon>
        <taxon>Sulfolobaceae</taxon>
        <taxon>Sulfolobus</taxon>
    </lineage>
</organism>
<dbReference type="SUPFAM" id="SSF51726">
    <property type="entry name" value="UROD/MetE-like"/>
    <property type="match status" value="1"/>
</dbReference>
<dbReference type="GO" id="GO:0003871">
    <property type="term" value="F:5-methyltetrahydropteroyltriglutamate-homocysteine S-methyltransferase activity"/>
    <property type="evidence" value="ECO:0007669"/>
    <property type="project" value="InterPro"/>
</dbReference>
<dbReference type="EMBL" id="CP146016">
    <property type="protein sequence ID" value="WWQ60341.1"/>
    <property type="molecule type" value="Genomic_DNA"/>
</dbReference>
<dbReference type="Pfam" id="PF08267">
    <property type="entry name" value="Meth_synt_1"/>
    <property type="match status" value="1"/>
</dbReference>
<feature type="domain" description="Cobalamin-independent methionine synthase MetE N-terminal" evidence="1">
    <location>
        <begin position="82"/>
        <end position="290"/>
    </location>
</feature>
<dbReference type="RefSeq" id="WP_338600960.1">
    <property type="nucleotide sequence ID" value="NZ_CP146016.1"/>
</dbReference>
<evidence type="ECO:0000313" key="3">
    <source>
        <dbReference type="Proteomes" id="UP001432202"/>
    </source>
</evidence>
<gene>
    <name evidence="2" type="ORF">V6M85_13005</name>
</gene>
<reference evidence="2 3" key="1">
    <citation type="submission" date="2024-02" db="EMBL/GenBank/DDBJ databases">
        <title>STSV induces naive adaptation in Sulfolobus.</title>
        <authorList>
            <person name="Xiang X."/>
            <person name="Song M."/>
        </authorList>
    </citation>
    <scope>NUCLEOTIDE SEQUENCE [LARGE SCALE GENOMIC DNA]</scope>
    <source>
        <strain evidence="2 3">RT2</strain>
    </source>
</reference>
<keyword evidence="3" id="KW-1185">Reference proteome</keyword>
<accession>A0AAX4L2J4</accession>
<dbReference type="GO" id="GO:0008652">
    <property type="term" value="P:amino acid biosynthetic process"/>
    <property type="evidence" value="ECO:0007669"/>
    <property type="project" value="InterPro"/>
</dbReference>
<name>A0AAX4L2J4_9CREN</name>
<dbReference type="AlphaFoldDB" id="A0AAX4L2J4"/>
<dbReference type="GO" id="GO:0008270">
    <property type="term" value="F:zinc ion binding"/>
    <property type="evidence" value="ECO:0007669"/>
    <property type="project" value="InterPro"/>
</dbReference>
<protein>
    <recommendedName>
        <fullName evidence="1">Cobalamin-independent methionine synthase MetE N-terminal domain-containing protein</fullName>
    </recommendedName>
</protein>
<dbReference type="NCBIfam" id="NF006349">
    <property type="entry name" value="PRK08575.1-2"/>
    <property type="match status" value="1"/>
</dbReference>